<dbReference type="InterPro" id="IPR011701">
    <property type="entry name" value="MFS"/>
</dbReference>
<dbReference type="OrthoDB" id="9810492at2"/>
<evidence type="ECO:0000259" key="5">
    <source>
        <dbReference type="PROSITE" id="PS50850"/>
    </source>
</evidence>
<dbReference type="SUPFAM" id="SSF103473">
    <property type="entry name" value="MFS general substrate transporter"/>
    <property type="match status" value="1"/>
</dbReference>
<keyword evidence="1 4" id="KW-0812">Transmembrane</keyword>
<accession>A0A2S8G6Z6</accession>
<dbReference type="CDD" id="cd17370">
    <property type="entry name" value="MFS_MJ1317_like"/>
    <property type="match status" value="1"/>
</dbReference>
<organism evidence="6 7">
    <name type="scientific">Blastopirellula marina</name>
    <dbReference type="NCBI Taxonomy" id="124"/>
    <lineage>
        <taxon>Bacteria</taxon>
        <taxon>Pseudomonadati</taxon>
        <taxon>Planctomycetota</taxon>
        <taxon>Planctomycetia</taxon>
        <taxon>Pirellulales</taxon>
        <taxon>Pirellulaceae</taxon>
        <taxon>Blastopirellula</taxon>
    </lineage>
</organism>
<reference evidence="6 7" key="1">
    <citation type="submission" date="2018-02" db="EMBL/GenBank/DDBJ databases">
        <title>Comparative genomes isolates from brazilian mangrove.</title>
        <authorList>
            <person name="Araujo J.E."/>
            <person name="Taketani R.G."/>
            <person name="Silva M.C.P."/>
            <person name="Loureco M.V."/>
            <person name="Andreote F.D."/>
        </authorList>
    </citation>
    <scope>NUCLEOTIDE SEQUENCE [LARGE SCALE GENOMIC DNA]</scope>
    <source>
        <strain evidence="6 7">NAP PRIS-MGV</strain>
    </source>
</reference>
<feature type="transmembrane region" description="Helical" evidence="4">
    <location>
        <begin position="234"/>
        <end position="253"/>
    </location>
</feature>
<keyword evidence="2 4" id="KW-1133">Transmembrane helix</keyword>
<feature type="transmembrane region" description="Helical" evidence="4">
    <location>
        <begin position="291"/>
        <end position="311"/>
    </location>
</feature>
<dbReference type="RefSeq" id="WP_105352584.1">
    <property type="nucleotide sequence ID" value="NZ_PUIB01000009.1"/>
</dbReference>
<dbReference type="Proteomes" id="UP000239388">
    <property type="component" value="Unassembled WGS sequence"/>
</dbReference>
<gene>
    <name evidence="6" type="ORF">C5Y98_06295</name>
</gene>
<dbReference type="InterPro" id="IPR036259">
    <property type="entry name" value="MFS_trans_sf"/>
</dbReference>
<evidence type="ECO:0000313" key="7">
    <source>
        <dbReference type="Proteomes" id="UP000239388"/>
    </source>
</evidence>
<proteinExistence type="predicted"/>
<feature type="transmembrane region" description="Helical" evidence="4">
    <location>
        <begin position="265"/>
        <end position="284"/>
    </location>
</feature>
<keyword evidence="3 4" id="KW-0472">Membrane</keyword>
<dbReference type="Pfam" id="PF07690">
    <property type="entry name" value="MFS_1"/>
    <property type="match status" value="1"/>
</dbReference>
<evidence type="ECO:0000256" key="4">
    <source>
        <dbReference type="SAM" id="Phobius"/>
    </source>
</evidence>
<dbReference type="Gene3D" id="1.20.1250.20">
    <property type="entry name" value="MFS general substrate transporter like domains"/>
    <property type="match status" value="1"/>
</dbReference>
<dbReference type="InterPro" id="IPR020846">
    <property type="entry name" value="MFS_dom"/>
</dbReference>
<name>A0A2S8G6Z6_9BACT</name>
<evidence type="ECO:0000313" key="6">
    <source>
        <dbReference type="EMBL" id="PQO40209.1"/>
    </source>
</evidence>
<feature type="transmembrane region" description="Helical" evidence="4">
    <location>
        <begin position="162"/>
        <end position="182"/>
    </location>
</feature>
<evidence type="ECO:0000256" key="3">
    <source>
        <dbReference type="ARBA" id="ARBA00023136"/>
    </source>
</evidence>
<dbReference type="EMBL" id="PUIB01000009">
    <property type="protein sequence ID" value="PQO40209.1"/>
    <property type="molecule type" value="Genomic_DNA"/>
</dbReference>
<dbReference type="AlphaFoldDB" id="A0A2S8G6Z6"/>
<feature type="transmembrane region" description="Helical" evidence="4">
    <location>
        <begin position="383"/>
        <end position="404"/>
    </location>
</feature>
<protein>
    <submittedName>
        <fullName evidence="6">MFS transporter</fullName>
    </submittedName>
</protein>
<feature type="transmembrane region" description="Helical" evidence="4">
    <location>
        <begin position="188"/>
        <end position="208"/>
    </location>
</feature>
<evidence type="ECO:0000256" key="2">
    <source>
        <dbReference type="ARBA" id="ARBA00022989"/>
    </source>
</evidence>
<feature type="transmembrane region" description="Helical" evidence="4">
    <location>
        <begin position="355"/>
        <end position="377"/>
    </location>
</feature>
<feature type="domain" description="Major facilitator superfamily (MFS) profile" evidence="5">
    <location>
        <begin position="30"/>
        <end position="408"/>
    </location>
</feature>
<comment type="caution">
    <text evidence="6">The sequence shown here is derived from an EMBL/GenBank/DDBJ whole genome shotgun (WGS) entry which is preliminary data.</text>
</comment>
<evidence type="ECO:0000256" key="1">
    <source>
        <dbReference type="ARBA" id="ARBA00022692"/>
    </source>
</evidence>
<dbReference type="GO" id="GO:0022857">
    <property type="term" value="F:transmembrane transporter activity"/>
    <property type="evidence" value="ECO:0007669"/>
    <property type="project" value="InterPro"/>
</dbReference>
<sequence length="418" mass="44246">MDADRSTEPNADLPEAIETRVAAHQPLPRNVKVLGGASLLNDIASEMIYPLMPQFLLTVLGGNRFYLGIIEGLAESISSLLKLWSGALSDRAGQRKGFVLFGYSLAAVARPLIGVATAPWHMLAARTADRVGKGLRTSPRDALIADSTPPGQRGRAFGFHRAMDHLGAAIGPVLATGFLLLWPGELRILFLLTIVPGLAVVALLAVGLREKASELAAPEPVAGPRKRLDRNFQLYMASLIVFTLGNSSDAFLLVRAGELGVPTALLPLLWCAFHLVKSSGNLLVGRAVDRLGARPLIIGGWIFYAGVYLAFAAVSNAWQVTAVFLAYGLFYALTEPAEKTFVTSLVGETGKGLAYGWFNFAIGIATLPASLIFGWLYEQYGSPVAFGWGAGLAIVAALLLTGAASPPAANAKPAVSKE</sequence>
<dbReference type="PANTHER" id="PTHR23518">
    <property type="entry name" value="C-METHYLTRANSFERASE"/>
    <property type="match status" value="1"/>
</dbReference>
<dbReference type="PANTHER" id="PTHR23518:SF2">
    <property type="entry name" value="MAJOR FACILITATOR SUPERFAMILY TRANSPORTER"/>
    <property type="match status" value="1"/>
</dbReference>
<dbReference type="PROSITE" id="PS50850">
    <property type="entry name" value="MFS"/>
    <property type="match status" value="1"/>
</dbReference>